<dbReference type="RefSeq" id="WP_015557344.1">
    <property type="nucleotide sequence ID" value="NC_021039.1"/>
</dbReference>
<dbReference type="Proteomes" id="UP000007054">
    <property type="component" value="Chromosome"/>
</dbReference>
<dbReference type="EMBL" id="FP929052">
    <property type="protein sequence ID" value="CBL16437.1"/>
    <property type="molecule type" value="Genomic_DNA"/>
</dbReference>
<gene>
    <name evidence="1" type="ordered locus">RUM_01830</name>
</gene>
<reference evidence="1" key="1">
    <citation type="submission" date="2010-03" db="EMBL/GenBank/DDBJ databases">
        <title>The genome sequence of Ruminococcus sp. 18P13.</title>
        <authorList>
            <consortium name="metaHIT consortium -- http://www.metahit.eu/"/>
            <person name="Pajon A."/>
            <person name="Turner K."/>
            <person name="Parkhill J."/>
            <person name="Bernalier A."/>
        </authorList>
    </citation>
    <scope>NUCLEOTIDE SEQUENCE [LARGE SCALE GENOMIC DNA]</scope>
    <source>
        <strain evidence="1">Type strain: 18P13</strain>
    </source>
</reference>
<dbReference type="GeneID" id="83155028"/>
<name>D4L9Z2_RUMC1</name>
<protein>
    <submittedName>
        <fullName evidence="1">Uncharacterized protein</fullName>
    </submittedName>
</protein>
<accession>D4L9Z2</accession>
<dbReference type="STRING" id="213810.RUM_01830"/>
<dbReference type="KEGG" id="rch:RUM_01830"/>
<dbReference type="HOGENOM" id="CLU_2438963_0_0_9"/>
<dbReference type="AlphaFoldDB" id="D4L9Z2"/>
<organism evidence="1 2">
    <name type="scientific">Ruminococcus champanellensis (strain DSM 18848 / JCM 17042 / KCTC 15320 / 18P13)</name>
    <dbReference type="NCBI Taxonomy" id="213810"/>
    <lineage>
        <taxon>Bacteria</taxon>
        <taxon>Bacillati</taxon>
        <taxon>Bacillota</taxon>
        <taxon>Clostridia</taxon>
        <taxon>Eubacteriales</taxon>
        <taxon>Oscillospiraceae</taxon>
        <taxon>Ruminococcus</taxon>
    </lineage>
</organism>
<evidence type="ECO:0000313" key="2">
    <source>
        <dbReference type="Proteomes" id="UP000007054"/>
    </source>
</evidence>
<evidence type="ECO:0000313" key="1">
    <source>
        <dbReference type="EMBL" id="CBL16437.1"/>
    </source>
</evidence>
<dbReference type="BioCyc" id="RCHA213810:RUM_RS00870-MONOMER"/>
<sequence length="90" mass="10205">MTYFTAEELCMIEMLTYFNEARNAIYGAVSLSVTDNNTFTYKTENKTIGEILSEFDSDKIAILKSNNSIIDTSYFISGKEWGAGNRIHIE</sequence>
<reference evidence="1" key="2">
    <citation type="submission" date="2010-03" db="EMBL/GenBank/DDBJ databases">
        <authorList>
            <person name="Pajon A."/>
        </authorList>
    </citation>
    <scope>NUCLEOTIDE SEQUENCE</scope>
    <source>
        <strain evidence="1">Type strain: 18P13</strain>
    </source>
</reference>
<keyword evidence="2" id="KW-1185">Reference proteome</keyword>
<proteinExistence type="predicted"/>